<proteinExistence type="predicted"/>
<keyword evidence="3" id="KW-1185">Reference proteome</keyword>
<evidence type="ECO:0000313" key="3">
    <source>
        <dbReference type="Proteomes" id="UP001589738"/>
    </source>
</evidence>
<feature type="transmembrane region" description="Helical" evidence="1">
    <location>
        <begin position="6"/>
        <end position="27"/>
    </location>
</feature>
<sequence length="181" mass="20856">MFDILGGLAVFVFIIVGMVSPIIAFFFRKKGFKAIWKKSNLLLLGVLIFIITPILIASYYTEEKPLIDKMDKKYALIKNDLPKDETTEKILVELYKTGASTSGNRNINYVVNNYNHKDFNGKIIISAFYGGKKISEKEFELFLLSKEKGYDDYIDANKLNINRDKWKTVKIKYKIKGEFPS</sequence>
<evidence type="ECO:0000256" key="1">
    <source>
        <dbReference type="SAM" id="Phobius"/>
    </source>
</evidence>
<comment type="caution">
    <text evidence="2">The sequence shown here is derived from an EMBL/GenBank/DDBJ whole genome shotgun (WGS) entry which is preliminary data.</text>
</comment>
<dbReference type="RefSeq" id="WP_377058706.1">
    <property type="nucleotide sequence ID" value="NZ_JBHLUU010000114.1"/>
</dbReference>
<evidence type="ECO:0000313" key="2">
    <source>
        <dbReference type="EMBL" id="MFC0476965.1"/>
    </source>
</evidence>
<keyword evidence="1" id="KW-1133">Transmembrane helix</keyword>
<name>A0ABV6KVM7_9BACI</name>
<keyword evidence="1" id="KW-0472">Membrane</keyword>
<protein>
    <submittedName>
        <fullName evidence="2">Uncharacterized protein</fullName>
    </submittedName>
</protein>
<reference evidence="2 3" key="1">
    <citation type="submission" date="2024-09" db="EMBL/GenBank/DDBJ databases">
        <authorList>
            <person name="Sun Q."/>
            <person name="Mori K."/>
        </authorList>
    </citation>
    <scope>NUCLEOTIDE SEQUENCE [LARGE SCALE GENOMIC DNA]</scope>
    <source>
        <strain evidence="2 3">CGMCC 1.9126</strain>
    </source>
</reference>
<feature type="transmembrane region" description="Helical" evidence="1">
    <location>
        <begin position="39"/>
        <end position="60"/>
    </location>
</feature>
<dbReference type="EMBL" id="JBHLUU010000114">
    <property type="protein sequence ID" value="MFC0476965.1"/>
    <property type="molecule type" value="Genomic_DNA"/>
</dbReference>
<keyword evidence="1" id="KW-0812">Transmembrane</keyword>
<accession>A0ABV6KVM7</accession>
<gene>
    <name evidence="2" type="ORF">ACFFHF_17310</name>
</gene>
<organism evidence="2 3">
    <name type="scientific">Robertmurraya beringensis</name>
    <dbReference type="NCBI Taxonomy" id="641660"/>
    <lineage>
        <taxon>Bacteria</taxon>
        <taxon>Bacillati</taxon>
        <taxon>Bacillota</taxon>
        <taxon>Bacilli</taxon>
        <taxon>Bacillales</taxon>
        <taxon>Bacillaceae</taxon>
        <taxon>Robertmurraya</taxon>
    </lineage>
</organism>
<dbReference type="Proteomes" id="UP001589738">
    <property type="component" value="Unassembled WGS sequence"/>
</dbReference>